<comment type="similarity">
    <text evidence="1">Belongs to the peptidase C48 family.</text>
</comment>
<proteinExistence type="inferred from homology"/>
<dbReference type="GO" id="GO:0006508">
    <property type="term" value="P:proteolysis"/>
    <property type="evidence" value="ECO:0007669"/>
    <property type="project" value="UniProtKB-KW"/>
</dbReference>
<dbReference type="GO" id="GO:0008234">
    <property type="term" value="F:cysteine-type peptidase activity"/>
    <property type="evidence" value="ECO:0007669"/>
    <property type="project" value="InterPro"/>
</dbReference>
<evidence type="ECO:0000313" key="5">
    <source>
        <dbReference type="EMBL" id="VDD45805.1"/>
    </source>
</evidence>
<dbReference type="Gene3D" id="3.40.395.10">
    <property type="entry name" value="Adenoviral Proteinase, Chain A"/>
    <property type="match status" value="1"/>
</dbReference>
<dbReference type="SUPFAM" id="SSF54001">
    <property type="entry name" value="Cysteine proteinases"/>
    <property type="match status" value="1"/>
</dbReference>
<dbReference type="AlphaFoldDB" id="A0A3P6FJP2"/>
<protein>
    <recommendedName>
        <fullName evidence="4">Ubiquitin-like protease family profile domain-containing protein</fullName>
    </recommendedName>
</protein>
<dbReference type="InterPro" id="IPR038765">
    <property type="entry name" value="Papain-like_cys_pep_sf"/>
</dbReference>
<feature type="domain" description="Ubiquitin-like protease family profile" evidence="4">
    <location>
        <begin position="1"/>
        <end position="170"/>
    </location>
</feature>
<evidence type="ECO:0000256" key="3">
    <source>
        <dbReference type="ARBA" id="ARBA00022801"/>
    </source>
</evidence>
<sequence length="209" mass="23789">MEILMHMLDAKYSRLFEEQKLVFITPHLTSVIQAISKDFNKSRKRDTFAWDEQLTGLVLQPGKKWMEDVLTVYTPMIWGDKHWVGLAINLDLGVVEVLDPLPTLYKDSTAGRFMAPVLKALPYLVKKVANYQLTQFRGLAPFTWHRIKDLYINERGGDCGPVTAKFLEMHAHGDPANMLSIIDAMLMISVNSSCLTSTRPLYCLLTTLQ</sequence>
<reference evidence="5" key="1">
    <citation type="submission" date="2018-11" db="EMBL/GenBank/DDBJ databases">
        <authorList>
            <consortium name="Genoscope - CEA"/>
            <person name="William W."/>
        </authorList>
    </citation>
    <scope>NUCLEOTIDE SEQUENCE</scope>
</reference>
<accession>A0A3P6FJP2</accession>
<keyword evidence="3" id="KW-0378">Hydrolase</keyword>
<evidence type="ECO:0000256" key="2">
    <source>
        <dbReference type="ARBA" id="ARBA00022670"/>
    </source>
</evidence>
<name>A0A3P6FJP2_BRAOL</name>
<evidence type="ECO:0000256" key="1">
    <source>
        <dbReference type="ARBA" id="ARBA00005234"/>
    </source>
</evidence>
<evidence type="ECO:0000259" key="4">
    <source>
        <dbReference type="PROSITE" id="PS50600"/>
    </source>
</evidence>
<keyword evidence="2" id="KW-0645">Protease</keyword>
<dbReference type="EMBL" id="LR031877">
    <property type="protein sequence ID" value="VDD45805.1"/>
    <property type="molecule type" value="Genomic_DNA"/>
</dbReference>
<organism evidence="5">
    <name type="scientific">Brassica oleracea</name>
    <name type="common">Wild cabbage</name>
    <dbReference type="NCBI Taxonomy" id="3712"/>
    <lineage>
        <taxon>Eukaryota</taxon>
        <taxon>Viridiplantae</taxon>
        <taxon>Streptophyta</taxon>
        <taxon>Embryophyta</taxon>
        <taxon>Tracheophyta</taxon>
        <taxon>Spermatophyta</taxon>
        <taxon>Magnoliopsida</taxon>
        <taxon>eudicotyledons</taxon>
        <taxon>Gunneridae</taxon>
        <taxon>Pentapetalae</taxon>
        <taxon>rosids</taxon>
        <taxon>malvids</taxon>
        <taxon>Brassicales</taxon>
        <taxon>Brassicaceae</taxon>
        <taxon>Brassiceae</taxon>
        <taxon>Brassica</taxon>
    </lineage>
</organism>
<gene>
    <name evidence="5" type="ORF">BOLC5T33352H</name>
</gene>
<dbReference type="InterPro" id="IPR003653">
    <property type="entry name" value="Peptidase_C48_C"/>
</dbReference>
<dbReference type="Pfam" id="PF02902">
    <property type="entry name" value="Peptidase_C48"/>
    <property type="match status" value="1"/>
</dbReference>
<feature type="non-terminal residue" evidence="5">
    <location>
        <position position="209"/>
    </location>
</feature>
<dbReference type="PROSITE" id="PS50600">
    <property type="entry name" value="ULP_PROTEASE"/>
    <property type="match status" value="1"/>
</dbReference>